<organism evidence="2 3">
    <name type="scientific">Hirsutella minnesotensis 3608</name>
    <dbReference type="NCBI Taxonomy" id="1043627"/>
    <lineage>
        <taxon>Eukaryota</taxon>
        <taxon>Fungi</taxon>
        <taxon>Dikarya</taxon>
        <taxon>Ascomycota</taxon>
        <taxon>Pezizomycotina</taxon>
        <taxon>Sordariomycetes</taxon>
        <taxon>Hypocreomycetidae</taxon>
        <taxon>Hypocreales</taxon>
        <taxon>Ophiocordycipitaceae</taxon>
        <taxon>Hirsutella</taxon>
    </lineage>
</organism>
<dbReference type="EMBL" id="KQ030679">
    <property type="protein sequence ID" value="KJZ69787.1"/>
    <property type="molecule type" value="Genomic_DNA"/>
</dbReference>
<gene>
    <name evidence="2" type="ORF">HIM_10826</name>
</gene>
<keyword evidence="3" id="KW-1185">Reference proteome</keyword>
<feature type="compositionally biased region" description="Polar residues" evidence="1">
    <location>
        <begin position="90"/>
        <end position="99"/>
    </location>
</feature>
<dbReference type="OrthoDB" id="4925481at2759"/>
<feature type="compositionally biased region" description="Polar residues" evidence="1">
    <location>
        <begin position="257"/>
        <end position="269"/>
    </location>
</feature>
<feature type="region of interest" description="Disordered" evidence="1">
    <location>
        <begin position="1"/>
        <end position="50"/>
    </location>
</feature>
<evidence type="ECO:0000256" key="1">
    <source>
        <dbReference type="SAM" id="MobiDB-lite"/>
    </source>
</evidence>
<feature type="compositionally biased region" description="Basic and acidic residues" evidence="1">
    <location>
        <begin position="1"/>
        <end position="15"/>
    </location>
</feature>
<name>A0A0F7ZWY6_9HYPO</name>
<feature type="region of interest" description="Disordered" evidence="1">
    <location>
        <begin position="151"/>
        <end position="177"/>
    </location>
</feature>
<proteinExistence type="predicted"/>
<protein>
    <submittedName>
        <fullName evidence="2">Uncharacterized protein</fullName>
    </submittedName>
</protein>
<sequence>MPRPRLTDEERASRARERKRAQREQARLNRLTEASGTSNVRILDSGSRKVTQPSAASTALDADEVAAAIHVTAATLEPAVVKTDGRYNLRSRSSQSPVATSEPWDDSAGATPTVHKTPIAPTHALAIRPRDASTVEWLGAAVGTARETAYTEPAGDTEVTGDRHGTTESRVRRHRERSRALRRLEHVAGAAASDQTRVLSVPRTAARSGSESGGGVPAALTTFSDDPVGAGEVDSESGGRFEADGDLGDEWVLDSNAAGSPSSGLSRVSTPEAVDRRVTEASPGIRRSPSIAASQATPQGREHREEESPLNTAVGLVASRETAAGLGFIETQSRAYLEIFQHAFPLSCPCDKHPASAPNVSSERFFSARELSAWLRQEHALGDLEPILAPTQCSADASDDGSHHHPQHWKRFLSGAPRALSLHRTERTLPRHGITVTRTWDVDSLWLGATSLGAVGLNSTFHLSLIPPFKQSICGDQVIQPHGIDLGRTRHVFLGSFSLNSLSMSVFVFFPKTYGAKSSKARDEVRARPLVLSIDRQREFVDGAVLPAIRATIPSIYRQEVPPTHAIAYAKQMSYQEKPGTGRWRSEDERRAAHLRYAISGRFLESFWAELRQRCAALRVQPSDPARDPVAYFESPQLLFQAHDTKNILTGGSLADTLDVLCNVVLGGLRLHHLDLRSCWLDIGFRDMPNAYQSPAGQDIPLTLLWKRECHDHYDRVIKEASPEIGLKPERFRTYSLRDVATYTTKAHSRGRAPNATDPGNPDCTKSGVLRAKAYNCSKELFSVMFSDYQTFGSQHLAALALPDEMISHLFAAGHNTSGAVSGAPSREKIQRAWDANKRHLHAVSSNTKVAHCYAVRKEITFRLDVILCMHDRGAFSGPSAATSIQSFSVSIDPAYHADRHYPFWILPTSEVTCLMATLACRFVKPLNHLFAIPPLLASQGAEGRAVVNYYTAKLFTRLLLLSLTSERDYSFDKWIWEKTWTVRKREEGRQVLYHRVGLGLKSLMQSKGTIWLGDDQMDWIYGHLSVCLLQKVYIPRSPGHAKWTADAAIRGFSRCVVGSAFVVRALLRRARRCREMGRAEPALRLERCAARVAGQEIARSYQLHLLEKLQHYWRSSVVRAHTQPQTLRKAYPSGPDTLVSLLDALKHTDEGTTITAWDIHTIIQDGLDLFEPRPGEAAAMLTSLGPQPRRLPVWMSQRGRRDGVRSTASWSEKVFQILFQAIEGKTWARAKFLRDYDVLARTFDETKAQDCSPFEDWLKRTIGAFILVTFNSERTKEVTVSRKLTPLPAFFKIQFWAPIYNFGGEYPGQPLDLNGGCLERQLFRRLASIYYGQRSRLDDLARLGREVPTVARLRSMLTDGGDIDVVRVYRLLQSTIGTLALLFEATNDWPNRLSSEGLGPEEPWWYRDSTISRLLVPIEDQARSHPVIPMLLYPTRDNFEWLILVAQRLCAFGPQVEASLPHGTCRIDAVEWKAAVRTVKQLALRGRELVDQSKALFLTPLLERDLAYEFLTRNQRGFGEQERLMTAFLMRVDAPQERQLVNDTAAEDEELDGADGSETESEGLAS</sequence>
<feature type="compositionally biased region" description="Basic and acidic residues" evidence="1">
    <location>
        <begin position="160"/>
        <end position="170"/>
    </location>
</feature>
<feature type="compositionally biased region" description="Acidic residues" evidence="1">
    <location>
        <begin position="1546"/>
        <end position="1567"/>
    </location>
</feature>
<accession>A0A0F7ZWY6</accession>
<reference evidence="2 3" key="1">
    <citation type="journal article" date="2014" name="Genome Biol. Evol.">
        <title>Comparative genomics and transcriptomics analyses reveal divergent lifestyle features of nematode endoparasitic fungus Hirsutella minnesotensis.</title>
        <authorList>
            <person name="Lai Y."/>
            <person name="Liu K."/>
            <person name="Zhang X."/>
            <person name="Zhang X."/>
            <person name="Li K."/>
            <person name="Wang N."/>
            <person name="Shu C."/>
            <person name="Wu Y."/>
            <person name="Wang C."/>
            <person name="Bushley K.E."/>
            <person name="Xiang M."/>
            <person name="Liu X."/>
        </authorList>
    </citation>
    <scope>NUCLEOTIDE SEQUENCE [LARGE SCALE GENOMIC DNA]</scope>
    <source>
        <strain evidence="2 3">3608</strain>
    </source>
</reference>
<feature type="region of interest" description="Disordered" evidence="1">
    <location>
        <begin position="87"/>
        <end position="122"/>
    </location>
</feature>
<evidence type="ECO:0000313" key="2">
    <source>
        <dbReference type="EMBL" id="KJZ69787.1"/>
    </source>
</evidence>
<evidence type="ECO:0000313" key="3">
    <source>
        <dbReference type="Proteomes" id="UP000054481"/>
    </source>
</evidence>
<dbReference type="Proteomes" id="UP000054481">
    <property type="component" value="Unassembled WGS sequence"/>
</dbReference>
<feature type="region of interest" description="Disordered" evidence="1">
    <location>
        <begin position="1540"/>
        <end position="1567"/>
    </location>
</feature>
<feature type="region of interest" description="Disordered" evidence="1">
    <location>
        <begin position="193"/>
        <end position="311"/>
    </location>
</feature>